<feature type="transmembrane region" description="Helical" evidence="9">
    <location>
        <begin position="80"/>
        <end position="101"/>
    </location>
</feature>
<feature type="transmembrane region" description="Helical" evidence="9">
    <location>
        <begin position="20"/>
        <end position="41"/>
    </location>
</feature>
<evidence type="ECO:0000256" key="9">
    <source>
        <dbReference type="HAMAP-Rule" id="MF_00161"/>
    </source>
</evidence>
<evidence type="ECO:0000256" key="11">
    <source>
        <dbReference type="RuleBase" id="RU004181"/>
    </source>
</evidence>
<keyword evidence="4 9" id="KW-0812">Transmembrane</keyword>
<feature type="active site" evidence="9">
    <location>
        <position position="153"/>
    </location>
</feature>
<evidence type="ECO:0000313" key="13">
    <source>
        <dbReference type="Proteomes" id="UP001326613"/>
    </source>
</evidence>
<sequence length="204" mass="24134">MFRRLLLRLPPHIRNHVFIIYRAFSIIIKLILIDQAIKWWFISYLIQQPARLLRVTSFLDIVYVWNYGISFGIFKNYLQYSNIVFIVLNSIIILYLCYGLLKLKSVTSFWGYSFIIGGAIGNVIDRCYRGAVFDFICFHYQNNYWFPVFNLADSFIFIGVMLVLYDLYKTKKNIEEKEKQIYDDLAAKAEAIRNASDAKIDKNK</sequence>
<feature type="active site" evidence="9">
    <location>
        <position position="134"/>
    </location>
</feature>
<evidence type="ECO:0000256" key="6">
    <source>
        <dbReference type="ARBA" id="ARBA00022801"/>
    </source>
</evidence>
<reference evidence="12 13" key="1">
    <citation type="submission" date="2022-10" db="EMBL/GenBank/DDBJ databases">
        <title>Host association and intracellularity evolved multiple times independently in the Rickettsiales.</title>
        <authorList>
            <person name="Castelli M."/>
            <person name="Nardi T."/>
            <person name="Gammuto L."/>
            <person name="Bellinzona G."/>
            <person name="Sabaneyeva E."/>
            <person name="Potekhin A."/>
            <person name="Serra V."/>
            <person name="Petroni G."/>
            <person name="Sassera D."/>
        </authorList>
    </citation>
    <scope>NUCLEOTIDE SEQUENCE [LARGE SCALE GENOMIC DNA]</scope>
    <source>
        <strain evidence="12 13">Kr 154-4</strain>
    </source>
</reference>
<dbReference type="HAMAP" id="MF_00161">
    <property type="entry name" value="LspA"/>
    <property type="match status" value="1"/>
</dbReference>
<evidence type="ECO:0000256" key="3">
    <source>
        <dbReference type="ARBA" id="ARBA00022670"/>
    </source>
</evidence>
<evidence type="ECO:0000313" key="12">
    <source>
        <dbReference type="EMBL" id="WPY00959.1"/>
    </source>
</evidence>
<dbReference type="InterPro" id="IPR001872">
    <property type="entry name" value="Peptidase_A8"/>
</dbReference>
<keyword evidence="5 9" id="KW-0064">Aspartyl protease</keyword>
<dbReference type="PANTHER" id="PTHR33695">
    <property type="entry name" value="LIPOPROTEIN SIGNAL PEPTIDASE"/>
    <property type="match status" value="1"/>
</dbReference>
<evidence type="ECO:0000256" key="5">
    <source>
        <dbReference type="ARBA" id="ARBA00022750"/>
    </source>
</evidence>
<keyword evidence="6 9" id="KW-0378">Hydrolase</keyword>
<organism evidence="12 13">
    <name type="scientific">Candidatus Trichorickettsia mobilis</name>
    <dbReference type="NCBI Taxonomy" id="1346319"/>
    <lineage>
        <taxon>Bacteria</taxon>
        <taxon>Pseudomonadati</taxon>
        <taxon>Pseudomonadota</taxon>
        <taxon>Alphaproteobacteria</taxon>
        <taxon>Rickettsiales</taxon>
        <taxon>Rickettsiaceae</taxon>
        <taxon>Rickettsieae</taxon>
        <taxon>Candidatus Trichorickettsia</taxon>
    </lineage>
</organism>
<dbReference type="NCBIfam" id="TIGR00077">
    <property type="entry name" value="lspA"/>
    <property type="match status" value="1"/>
</dbReference>
<keyword evidence="12" id="KW-0449">Lipoprotein</keyword>
<comment type="similarity">
    <text evidence="1 9 11">Belongs to the peptidase A8 family.</text>
</comment>
<feature type="transmembrane region" description="Helical" evidence="9">
    <location>
        <begin position="53"/>
        <end position="74"/>
    </location>
</feature>
<feature type="transmembrane region" description="Helical" evidence="9">
    <location>
        <begin position="144"/>
        <end position="168"/>
    </location>
</feature>
<gene>
    <name evidence="9" type="primary">lspA</name>
    <name evidence="12" type="ORF">Trichorick_00849</name>
</gene>
<keyword evidence="8 9" id="KW-0472">Membrane</keyword>
<dbReference type="Pfam" id="PF01252">
    <property type="entry name" value="Peptidase_A8"/>
    <property type="match status" value="1"/>
</dbReference>
<dbReference type="EC" id="3.4.23.36" evidence="9"/>
<evidence type="ECO:0000256" key="8">
    <source>
        <dbReference type="ARBA" id="ARBA00023136"/>
    </source>
</evidence>
<evidence type="ECO:0000256" key="1">
    <source>
        <dbReference type="ARBA" id="ARBA00006139"/>
    </source>
</evidence>
<keyword evidence="7 9" id="KW-1133">Transmembrane helix</keyword>
<name>A0ABZ0UY19_9RICK</name>
<comment type="catalytic activity">
    <reaction evidence="9 10">
        <text>Release of signal peptides from bacterial membrane prolipoproteins. Hydrolyzes -Xaa-Yaa-Zaa-|-(S,diacylglyceryl)Cys-, in which Xaa is hydrophobic (preferably Leu), and Yaa (Ala or Ser) and Zaa (Gly or Ala) have small, neutral side chains.</text>
        <dbReference type="EC" id="3.4.23.36"/>
    </reaction>
</comment>
<dbReference type="PRINTS" id="PR00781">
    <property type="entry name" value="LIPOSIGPTASE"/>
</dbReference>
<evidence type="ECO:0000256" key="2">
    <source>
        <dbReference type="ARBA" id="ARBA00022475"/>
    </source>
</evidence>
<dbReference type="PANTHER" id="PTHR33695:SF1">
    <property type="entry name" value="LIPOPROTEIN SIGNAL PEPTIDASE"/>
    <property type="match status" value="1"/>
</dbReference>
<comment type="function">
    <text evidence="9 10">This protein specifically catalyzes the removal of signal peptides from prolipoproteins.</text>
</comment>
<comment type="subcellular location">
    <subcellularLocation>
        <location evidence="9">Cell membrane</location>
        <topology evidence="9">Multi-pass membrane protein</topology>
    </subcellularLocation>
</comment>
<dbReference type="PROSITE" id="PS00855">
    <property type="entry name" value="SPASE_II"/>
    <property type="match status" value="1"/>
</dbReference>
<comment type="pathway">
    <text evidence="9">Protein modification; lipoprotein biosynthesis (signal peptide cleavage).</text>
</comment>
<dbReference type="EMBL" id="CP112932">
    <property type="protein sequence ID" value="WPY00959.1"/>
    <property type="molecule type" value="Genomic_DNA"/>
</dbReference>
<keyword evidence="3 9" id="KW-0645">Protease</keyword>
<keyword evidence="2 9" id="KW-1003">Cell membrane</keyword>
<evidence type="ECO:0000256" key="10">
    <source>
        <dbReference type="RuleBase" id="RU000594"/>
    </source>
</evidence>
<keyword evidence="13" id="KW-1185">Reference proteome</keyword>
<evidence type="ECO:0000256" key="4">
    <source>
        <dbReference type="ARBA" id="ARBA00022692"/>
    </source>
</evidence>
<dbReference type="Proteomes" id="UP001326613">
    <property type="component" value="Chromosome"/>
</dbReference>
<accession>A0ABZ0UY19</accession>
<evidence type="ECO:0000256" key="7">
    <source>
        <dbReference type="ARBA" id="ARBA00022989"/>
    </source>
</evidence>
<protein>
    <recommendedName>
        <fullName evidence="9">Lipoprotein signal peptidase</fullName>
        <ecNumber evidence="9">3.4.23.36</ecNumber>
    </recommendedName>
    <alternativeName>
        <fullName evidence="9">Prolipoprotein signal peptidase</fullName>
    </alternativeName>
    <alternativeName>
        <fullName evidence="9">Signal peptidase II</fullName>
        <shortName evidence="9">SPase II</shortName>
    </alternativeName>
</protein>
<proteinExistence type="inferred from homology"/>